<comment type="caution">
    <text evidence="6">The sequence shown here is derived from an EMBL/GenBank/DDBJ whole genome shotgun (WGS) entry which is preliminary data.</text>
</comment>
<keyword evidence="3" id="KW-0408">Iron</keyword>
<feature type="coiled-coil region" evidence="4">
    <location>
        <begin position="105"/>
        <end position="132"/>
    </location>
</feature>
<proteinExistence type="predicted"/>
<evidence type="ECO:0000256" key="1">
    <source>
        <dbReference type="ARBA" id="ARBA00001954"/>
    </source>
</evidence>
<dbReference type="GO" id="GO:0046872">
    <property type="term" value="F:metal ion binding"/>
    <property type="evidence" value="ECO:0007669"/>
    <property type="project" value="UniProtKB-KW"/>
</dbReference>
<dbReference type="SUPFAM" id="SSF51197">
    <property type="entry name" value="Clavaminate synthase-like"/>
    <property type="match status" value="1"/>
</dbReference>
<protein>
    <recommendedName>
        <fullName evidence="5">JmjC domain-containing protein</fullName>
    </recommendedName>
</protein>
<dbReference type="Gene3D" id="2.60.120.650">
    <property type="entry name" value="Cupin"/>
    <property type="match status" value="1"/>
</dbReference>
<name>A0A1E2V7M7_9GAMM</name>
<keyword evidence="2" id="KW-0479">Metal-binding</keyword>
<keyword evidence="7" id="KW-1185">Reference proteome</keyword>
<gene>
    <name evidence="6" type="ORF">BFW38_05125</name>
</gene>
<accession>A0A1E2V7M7</accession>
<dbReference type="STRING" id="197479.BFW38_05125"/>
<sequence length="407" mass="47014">MLDKRFMAEASLKSLLEIDDVDCFLDKLGDNKPCLIPNDGSSLGRLISYDDVAQLLKNSRHCNPGVRLAKNGNIIPHEEYTYSYSNFQGEAAELLCHKAIYDCFLDGATIIYDNIEERLEKLLKLIQSMEYLLEEYCSAHLYVSKEEESGLDIHWDDHDVLVLQIHGQKKWTLYEKDIKYPVRSDRLRNPGMPGAEIWSGVLDPGNILYLPRGYWHLPEATGEICCHISIAIDRKIGKQYIHWLMNHLSDELISRVDVPSSSSENHHLFTSKISQMLNEAVKKNGTKEYRNALMLHSRPRQFYDFVMLGALEVEKIIEEEHYYFNLESRFPLNIESDDHQVWFYQCSKKFSYPIYAKGLLVLLVESAWVDFSDIQKANQGKCTREEIKSLMIGLIHEGVARVQNKQG</sequence>
<dbReference type="InterPro" id="IPR003347">
    <property type="entry name" value="JmjC_dom"/>
</dbReference>
<evidence type="ECO:0000313" key="6">
    <source>
        <dbReference type="EMBL" id="ODC03018.1"/>
    </source>
</evidence>
<dbReference type="PROSITE" id="PS51184">
    <property type="entry name" value="JMJC"/>
    <property type="match status" value="1"/>
</dbReference>
<evidence type="ECO:0000256" key="3">
    <source>
        <dbReference type="ARBA" id="ARBA00023004"/>
    </source>
</evidence>
<dbReference type="RefSeq" id="WP_068997413.1">
    <property type="nucleotide sequence ID" value="NZ_MDTQ01000001.1"/>
</dbReference>
<dbReference type="AlphaFoldDB" id="A0A1E2V7M7"/>
<dbReference type="EMBL" id="MDTQ01000001">
    <property type="protein sequence ID" value="ODC03018.1"/>
    <property type="molecule type" value="Genomic_DNA"/>
</dbReference>
<reference evidence="6 7" key="1">
    <citation type="submission" date="2016-08" db="EMBL/GenBank/DDBJ databases">
        <authorList>
            <person name="Seilhamer J.J."/>
        </authorList>
    </citation>
    <scope>NUCLEOTIDE SEQUENCE [LARGE SCALE GENOMIC DNA]</scope>
    <source>
        <strain evidence="6 7">PH27A</strain>
    </source>
</reference>
<comment type="cofactor">
    <cofactor evidence="1">
        <name>Fe(2+)</name>
        <dbReference type="ChEBI" id="CHEBI:29033"/>
    </cofactor>
</comment>
<dbReference type="PANTHER" id="PTHR13096:SF8">
    <property type="entry name" value="RIBOSOMAL OXYGENASE 1"/>
    <property type="match status" value="1"/>
</dbReference>
<organism evidence="6 7">
    <name type="scientific">Terasakiispira papahanaumokuakeensis</name>
    <dbReference type="NCBI Taxonomy" id="197479"/>
    <lineage>
        <taxon>Bacteria</taxon>
        <taxon>Pseudomonadati</taxon>
        <taxon>Pseudomonadota</taxon>
        <taxon>Gammaproteobacteria</taxon>
        <taxon>Oceanospirillales</taxon>
        <taxon>Terasakiispira</taxon>
    </lineage>
</organism>
<dbReference type="InterPro" id="IPR039994">
    <property type="entry name" value="NO66-like"/>
</dbReference>
<evidence type="ECO:0000313" key="7">
    <source>
        <dbReference type="Proteomes" id="UP000094291"/>
    </source>
</evidence>
<feature type="domain" description="JmjC" evidence="5">
    <location>
        <begin position="115"/>
        <end position="249"/>
    </location>
</feature>
<keyword evidence="4" id="KW-0175">Coiled coil</keyword>
<evidence type="ECO:0000256" key="2">
    <source>
        <dbReference type="ARBA" id="ARBA00022723"/>
    </source>
</evidence>
<dbReference type="Pfam" id="PF08007">
    <property type="entry name" value="JmjC_2"/>
    <property type="match status" value="1"/>
</dbReference>
<dbReference type="Proteomes" id="UP000094291">
    <property type="component" value="Unassembled WGS sequence"/>
</dbReference>
<dbReference type="PANTHER" id="PTHR13096">
    <property type="entry name" value="MINA53 MYC INDUCED NUCLEAR ANTIGEN"/>
    <property type="match status" value="1"/>
</dbReference>
<evidence type="ECO:0000259" key="5">
    <source>
        <dbReference type="PROSITE" id="PS51184"/>
    </source>
</evidence>
<evidence type="ECO:0000256" key="4">
    <source>
        <dbReference type="SAM" id="Coils"/>
    </source>
</evidence>